<protein>
    <submittedName>
        <fullName evidence="1">Uncharacterized protein</fullName>
    </submittedName>
</protein>
<reference evidence="1 2" key="1">
    <citation type="submission" date="2016-10" db="EMBL/GenBank/DDBJ databases">
        <authorList>
            <person name="de Groot N.N."/>
        </authorList>
    </citation>
    <scope>NUCLEOTIDE SEQUENCE [LARGE SCALE GENOMIC DNA]</scope>
    <source>
        <strain evidence="1">1</strain>
    </source>
</reference>
<dbReference type="Proteomes" id="UP000198729">
    <property type="component" value="Unassembled WGS sequence"/>
</dbReference>
<gene>
    <name evidence="1" type="ORF">NSMM_910002</name>
</gene>
<keyword evidence="2" id="KW-1185">Reference proteome</keyword>
<name>A0A1G5SJ02_9PROT</name>
<accession>A0A1G5SJ02</accession>
<dbReference type="EMBL" id="FMWO01000104">
    <property type="protein sequence ID" value="SCZ87164.1"/>
    <property type="molecule type" value="Genomic_DNA"/>
</dbReference>
<sequence>MRNTLKKFNNAPIFLFFATEPGILFLDFPGKHRVEQKLIQQPQILNTINAMRKKYGKPPFVFHDKTPT</sequence>
<proteinExistence type="predicted"/>
<evidence type="ECO:0000313" key="2">
    <source>
        <dbReference type="Proteomes" id="UP000198729"/>
    </source>
</evidence>
<organism evidence="1 2">
    <name type="scientific">Nitrosomonas mobilis</name>
    <dbReference type="NCBI Taxonomy" id="51642"/>
    <lineage>
        <taxon>Bacteria</taxon>
        <taxon>Pseudomonadati</taxon>
        <taxon>Pseudomonadota</taxon>
        <taxon>Betaproteobacteria</taxon>
        <taxon>Nitrosomonadales</taxon>
        <taxon>Nitrosomonadaceae</taxon>
        <taxon>Nitrosomonas</taxon>
    </lineage>
</organism>
<dbReference type="AlphaFoldDB" id="A0A1G5SJ02"/>
<evidence type="ECO:0000313" key="1">
    <source>
        <dbReference type="EMBL" id="SCZ87164.1"/>
    </source>
</evidence>